<proteinExistence type="predicted"/>
<sequence>MSAVTLAHAQTADPNIVHVAPLPLGPPGPQPGLPPAYQSPRGTVEQVRPVKPLRVPRHGASEPPPPIINPQTGVALPNMRTISPSGPGGRETYQDRAARCAHQAGAYGANAGDRNTYINNCINQ</sequence>
<dbReference type="KEGG" id="ptaw:DW352_03130"/>
<dbReference type="AlphaFoldDB" id="A0A345ZRQ4"/>
<keyword evidence="3" id="KW-1185">Reference proteome</keyword>
<organism evidence="2 3">
    <name type="scientific">Pseudolabrys taiwanensis</name>
    <dbReference type="NCBI Taxonomy" id="331696"/>
    <lineage>
        <taxon>Bacteria</taxon>
        <taxon>Pseudomonadati</taxon>
        <taxon>Pseudomonadota</taxon>
        <taxon>Alphaproteobacteria</taxon>
        <taxon>Hyphomicrobiales</taxon>
        <taxon>Xanthobacteraceae</taxon>
        <taxon>Pseudolabrys</taxon>
    </lineage>
</organism>
<protein>
    <submittedName>
        <fullName evidence="2">Uncharacterized protein</fullName>
    </submittedName>
</protein>
<evidence type="ECO:0000256" key="1">
    <source>
        <dbReference type="SAM" id="MobiDB-lite"/>
    </source>
</evidence>
<evidence type="ECO:0000313" key="3">
    <source>
        <dbReference type="Proteomes" id="UP000254889"/>
    </source>
</evidence>
<feature type="region of interest" description="Disordered" evidence="1">
    <location>
        <begin position="1"/>
        <end position="94"/>
    </location>
</feature>
<name>A0A345ZRQ4_9HYPH</name>
<evidence type="ECO:0000313" key="2">
    <source>
        <dbReference type="EMBL" id="AXK79601.1"/>
    </source>
</evidence>
<accession>A0A345ZRQ4</accession>
<gene>
    <name evidence="2" type="ORF">DW352_03130</name>
</gene>
<reference evidence="2 3" key="1">
    <citation type="submission" date="2018-07" db="EMBL/GenBank/DDBJ databases">
        <authorList>
            <person name="Quirk P.G."/>
            <person name="Krulwich T.A."/>
        </authorList>
    </citation>
    <scope>NUCLEOTIDE SEQUENCE [LARGE SCALE GENOMIC DNA]</scope>
    <source>
        <strain evidence="2 3">CC-BB4</strain>
    </source>
</reference>
<dbReference type="EMBL" id="CP031417">
    <property type="protein sequence ID" value="AXK79601.1"/>
    <property type="molecule type" value="Genomic_DNA"/>
</dbReference>
<dbReference type="Proteomes" id="UP000254889">
    <property type="component" value="Chromosome"/>
</dbReference>
<dbReference type="OrthoDB" id="9852049at2"/>
<feature type="compositionally biased region" description="Pro residues" evidence="1">
    <location>
        <begin position="23"/>
        <end position="34"/>
    </location>
</feature>